<comment type="caution">
    <text evidence="1">The sequence shown here is derived from an EMBL/GenBank/DDBJ whole genome shotgun (WGS) entry which is preliminary data.</text>
</comment>
<proteinExistence type="predicted"/>
<sequence length="986" mass="111976">MPFPKKNTSVPVHLDQHSPIETSSNQQQQPENNINSPLNNSSFLNNTQTTPNNPQQLGPIRTTYINQQEFDQLFQFIPPKRFSWQLFTRKFFSDYFQCFCSFSDLFHFFLSFLPIFGWLPSYNFKENLAGDFIAGITVGVVHVPQAIAYAILAGLEPVYGLYTSFFSVLFYAIFGTSRHVSIGPFAILALMTGISCRDIYAQFDKEFFEAEIKLLDDASHNKIGEENNFLTLTNMTKLIPRVEVGYSELVQVVEFLNLMCFLVVLCFYLCFSPLFCVLFCFCCVLFLCFVFVFLLLCFSVLLFYSVFHVRLVKCVFVVTITLTAGLIQFAMAILRVEFLASYLSDQLVNGFCTGAAVHVVGVQLGKLLQLNLGQVGGPGYLYIVRIFDFISRNIFQKFFSTFLQIFLNLIRKLPQVNLIVLFLSIFGFAFLYLGKDVFSPKFGYLIPFVIPFELLLVILATAVSSFANLRDNFNVTVLNFVPTGLPEARLPRLDLLPYVFGDALEIAFVSVALHLSMCKVFNRRMGTKTDNNVELYALGLVDSLSSFYTAYPVTSVLGRSMLNVECGAKTQFSGLITGLLLLVVILWLGPILSSLPVCILAVIIIFSMKCAFEKIPREFLHLWRVSKIDFLIWIVTIFATILLNVMQGLALAVTFALLTTIFRIQWPRWHLLSNLTGTENYRDSGRYKRFTPFGHGIKIFRFDAPLVSNFLKFKKKKIKNFEKNFFSKIKKKFSTIKFPQVFQLFTNVDHFAKSAITAILTESPSIPSNNNNITINGSSCDKNLFRINGIQKSDKIKKFDLNTHSLLERRIKSSGVKSLIVDCTGFTFVDYTSINALADLYHQLCELNINVLFAGAKAPVRDMLESCNFFNSVPKEQFYPTIHDAVLAASNKKKWQKRRRGFHSELSLKKISGGGGGGIQDDTNSLCVGANELHQWSFKQSTDTHIIIKEEEEEEELKEEEREENRFVVEFGLGTLENLNNSEENK</sequence>
<reference evidence="1" key="1">
    <citation type="submission" date="2023-11" db="EMBL/GenBank/DDBJ databases">
        <authorList>
            <person name="Poullet M."/>
        </authorList>
    </citation>
    <scope>NUCLEOTIDE SEQUENCE</scope>
    <source>
        <strain evidence="1">E1834</strain>
    </source>
</reference>
<evidence type="ECO:0000313" key="2">
    <source>
        <dbReference type="Proteomes" id="UP001497535"/>
    </source>
</evidence>
<gene>
    <name evidence="1" type="ORF">MENTE1834_LOCUS38616</name>
</gene>
<dbReference type="Proteomes" id="UP001497535">
    <property type="component" value="Unassembled WGS sequence"/>
</dbReference>
<evidence type="ECO:0000313" key="1">
    <source>
        <dbReference type="EMBL" id="CAK5090808.1"/>
    </source>
</evidence>
<keyword evidence="2" id="KW-1185">Reference proteome</keyword>
<dbReference type="EMBL" id="CAVMJV010000084">
    <property type="protein sequence ID" value="CAK5090808.1"/>
    <property type="molecule type" value="Genomic_DNA"/>
</dbReference>
<accession>A0ACB1AI35</accession>
<protein>
    <submittedName>
        <fullName evidence="1">Uncharacterized protein</fullName>
    </submittedName>
</protein>
<organism evidence="1 2">
    <name type="scientific">Meloidogyne enterolobii</name>
    <name type="common">Root-knot nematode worm</name>
    <name type="synonym">Meloidogyne mayaguensis</name>
    <dbReference type="NCBI Taxonomy" id="390850"/>
    <lineage>
        <taxon>Eukaryota</taxon>
        <taxon>Metazoa</taxon>
        <taxon>Ecdysozoa</taxon>
        <taxon>Nematoda</taxon>
        <taxon>Chromadorea</taxon>
        <taxon>Rhabditida</taxon>
        <taxon>Tylenchina</taxon>
        <taxon>Tylenchomorpha</taxon>
        <taxon>Tylenchoidea</taxon>
        <taxon>Meloidogynidae</taxon>
        <taxon>Meloidogyninae</taxon>
        <taxon>Meloidogyne</taxon>
    </lineage>
</organism>
<name>A0ACB1AI35_MELEN</name>